<dbReference type="PROSITE" id="PS51257">
    <property type="entry name" value="PROKAR_LIPOPROTEIN"/>
    <property type="match status" value="1"/>
</dbReference>
<dbReference type="EMBL" id="BARS01004054">
    <property type="protein sequence ID" value="GAF72315.1"/>
    <property type="molecule type" value="Genomic_DNA"/>
</dbReference>
<keyword evidence="1" id="KW-0472">Membrane</keyword>
<proteinExistence type="predicted"/>
<keyword evidence="1" id="KW-0812">Transmembrane</keyword>
<evidence type="ECO:0000256" key="1">
    <source>
        <dbReference type="SAM" id="Phobius"/>
    </source>
</evidence>
<accession>X0T8A2</accession>
<organism evidence="2">
    <name type="scientific">marine sediment metagenome</name>
    <dbReference type="NCBI Taxonomy" id="412755"/>
    <lineage>
        <taxon>unclassified sequences</taxon>
        <taxon>metagenomes</taxon>
        <taxon>ecological metagenomes</taxon>
    </lineage>
</organism>
<feature type="transmembrane region" description="Helical" evidence="1">
    <location>
        <begin position="12"/>
        <end position="31"/>
    </location>
</feature>
<protein>
    <submittedName>
        <fullName evidence="2">Uncharacterized protein</fullName>
    </submittedName>
</protein>
<comment type="caution">
    <text evidence="2">The sequence shown here is derived from an EMBL/GenBank/DDBJ whole genome shotgun (WGS) entry which is preliminary data.</text>
</comment>
<reference evidence="2" key="1">
    <citation type="journal article" date="2014" name="Front. Microbiol.">
        <title>High frequency of phylogenetically diverse reductive dehalogenase-homologous genes in deep subseafloor sedimentary metagenomes.</title>
        <authorList>
            <person name="Kawai M."/>
            <person name="Futagami T."/>
            <person name="Toyoda A."/>
            <person name="Takaki Y."/>
            <person name="Nishi S."/>
            <person name="Hori S."/>
            <person name="Arai W."/>
            <person name="Tsubouchi T."/>
            <person name="Morono Y."/>
            <person name="Uchiyama I."/>
            <person name="Ito T."/>
            <person name="Fujiyama A."/>
            <person name="Inagaki F."/>
            <person name="Takami H."/>
        </authorList>
    </citation>
    <scope>NUCLEOTIDE SEQUENCE</scope>
    <source>
        <strain evidence="2">Expedition CK06-06</strain>
    </source>
</reference>
<dbReference type="AlphaFoldDB" id="X0T8A2"/>
<gene>
    <name evidence="2" type="ORF">S01H1_07901</name>
</gene>
<evidence type="ECO:0000313" key="2">
    <source>
        <dbReference type="EMBL" id="GAF72315.1"/>
    </source>
</evidence>
<keyword evidence="1" id="KW-1133">Transmembrane helix</keyword>
<name>X0T8A2_9ZZZZ</name>
<sequence length="136" mass="15319">MKGQSPIFEQVMLFSIGVAIFIACLSIFNIYEAYFTDIMMEDQLNEVEGFIISNILRLSKKDENFSIALEIPSRILNQIYEVNLSDNGINITSMGSTAYVESGIYNLTESFEFSGSIISSHGKHIIYKKGNKIIIE</sequence>